<dbReference type="Pfam" id="PF00378">
    <property type="entry name" value="ECH_1"/>
    <property type="match status" value="1"/>
</dbReference>
<dbReference type="EMBL" id="HBEC01007878">
    <property type="protein sequence ID" value="CAD8283543.1"/>
    <property type="molecule type" value="Transcribed_RNA"/>
</dbReference>
<dbReference type="CDD" id="cd06558">
    <property type="entry name" value="crotonase-like"/>
    <property type="match status" value="1"/>
</dbReference>
<dbReference type="PANTHER" id="PTHR11941:SF45">
    <property type="entry name" value="ENOYL-COA DELTA ISOMERASE 1, MITOCHONDRIAL"/>
    <property type="match status" value="1"/>
</dbReference>
<proteinExistence type="predicted"/>
<dbReference type="PANTHER" id="PTHR11941">
    <property type="entry name" value="ENOYL-COA HYDRATASE-RELATED"/>
    <property type="match status" value="1"/>
</dbReference>
<dbReference type="SUPFAM" id="SSF52096">
    <property type="entry name" value="ClpP/crotonase"/>
    <property type="match status" value="1"/>
</dbReference>
<dbReference type="GO" id="GO:0006635">
    <property type="term" value="P:fatty acid beta-oxidation"/>
    <property type="evidence" value="ECO:0007669"/>
    <property type="project" value="TreeGrafter"/>
</dbReference>
<evidence type="ECO:0000313" key="1">
    <source>
        <dbReference type="EMBL" id="CAD8283543.1"/>
    </source>
</evidence>
<dbReference type="InterPro" id="IPR029045">
    <property type="entry name" value="ClpP/crotonase-like_dom_sf"/>
</dbReference>
<gene>
    <name evidence="1" type="ORF">CEUR00632_LOCUS3578</name>
</gene>
<organism evidence="1">
    <name type="scientific">Chlamydomonas euryale</name>
    <dbReference type="NCBI Taxonomy" id="1486919"/>
    <lineage>
        <taxon>Eukaryota</taxon>
        <taxon>Viridiplantae</taxon>
        <taxon>Chlorophyta</taxon>
        <taxon>core chlorophytes</taxon>
        <taxon>Chlorophyceae</taxon>
        <taxon>CS clade</taxon>
        <taxon>Chlamydomonadales</taxon>
        <taxon>Chlamydomonadaceae</taxon>
        <taxon>Chlamydomonas</taxon>
    </lineage>
</organism>
<dbReference type="Gene3D" id="3.90.226.10">
    <property type="entry name" value="2-enoyl-CoA Hydratase, Chain A, domain 1"/>
    <property type="match status" value="1"/>
</dbReference>
<name>A0A7R9V344_9CHLO</name>
<dbReference type="GO" id="GO:0005739">
    <property type="term" value="C:mitochondrion"/>
    <property type="evidence" value="ECO:0007669"/>
    <property type="project" value="TreeGrafter"/>
</dbReference>
<dbReference type="AlphaFoldDB" id="A0A7R9V344"/>
<sequence>MVSATPGAMAHKYVDVELRPGGYAVLTITKEPVNSLNLDAWRELDAALAELEENSAVSGLIIVSGLKRDVFCAGNDILELYPPKTTAQRYAEVWTTSNRFLARLHASRLATVAAVRGACPAGGCIIAMCCDHRVMSAPGSIGLNEVQLGIPVPKYWAMVMTKLIGAKAADKLLLTGRLATAQEAKTLGLVDELVPKEQLMASAEGVMLKLVMLPAGAVAATKKSLRADFAQEWEAFSRTEPEGAWTFLNRPDTIRTLEGALQRLSGSKPKPAAKL</sequence>
<evidence type="ECO:0008006" key="2">
    <source>
        <dbReference type="Google" id="ProtNLM"/>
    </source>
</evidence>
<accession>A0A7R9V344</accession>
<reference evidence="1" key="1">
    <citation type="submission" date="2021-01" db="EMBL/GenBank/DDBJ databases">
        <authorList>
            <person name="Corre E."/>
            <person name="Pelletier E."/>
            <person name="Niang G."/>
            <person name="Scheremetjew M."/>
            <person name="Finn R."/>
            <person name="Kale V."/>
            <person name="Holt S."/>
            <person name="Cochrane G."/>
            <person name="Meng A."/>
            <person name="Brown T."/>
            <person name="Cohen L."/>
        </authorList>
    </citation>
    <scope>NUCLEOTIDE SEQUENCE</scope>
    <source>
        <strain evidence="1">CCMP219</strain>
    </source>
</reference>
<dbReference type="InterPro" id="IPR001753">
    <property type="entry name" value="Enoyl-CoA_hydra/iso"/>
</dbReference>
<protein>
    <recommendedName>
        <fullName evidence="2">Enoyl-CoA hydratase</fullName>
    </recommendedName>
</protein>